<proteinExistence type="inferred from homology"/>
<dbReference type="InterPro" id="IPR000169">
    <property type="entry name" value="Pept_cys_AS"/>
</dbReference>
<dbReference type="InterPro" id="IPR013201">
    <property type="entry name" value="Prot_inhib_I29"/>
</dbReference>
<sequence>MLTFSFYIKSQSNLISPTQTAVQDNQNSQPQNDINETIMKEFQKFKKTFRKRYADSEGDYRFQIFAENYNYIHNYNQINENSQDNIQLEVNEFADLSLQEFRELYFGYNSSKKHNNQQNGSTKNLRQSFLLSDSVPESVDWREKLVAPVQKQGGCGSCWAFSTVIALEGAYAKQTGNVIKFSEQNLIDCCRIENNGCNGGDPEPALDCVMNVLKGIMKNQDYPYQAITRKECDHDQSKNVFSPDGYENIPINNELAIKEAVSRQPISACISGSSQNFKFYKGGIADEKLLECDPQYTDHCLGIVGYGSENGKQYWILKNSWGENWGEKGYIRLLRSDSSNTQGTCGIATEPRIVNQQTKKQLAQI</sequence>
<keyword evidence="6" id="KW-0645">Protease</keyword>
<dbReference type="AlphaFoldDB" id="Q23H32"/>
<feature type="domain" description="Peptidase C1A papain C-terminal" evidence="4">
    <location>
        <begin position="135"/>
        <end position="355"/>
    </location>
</feature>
<evidence type="ECO:0000259" key="5">
    <source>
        <dbReference type="SMART" id="SM00848"/>
    </source>
</evidence>
<dbReference type="OMA" id="RLIWEDT"/>
<dbReference type="GeneID" id="7846537"/>
<comment type="similarity">
    <text evidence="1">Belongs to the peptidase C1 family.</text>
</comment>
<dbReference type="eggNOG" id="KOG1543">
    <property type="taxonomic scope" value="Eukaryota"/>
</dbReference>
<feature type="domain" description="Cathepsin propeptide inhibitor" evidence="5">
    <location>
        <begin position="42"/>
        <end position="101"/>
    </location>
</feature>
<dbReference type="MEROPS" id="C01.138"/>
<dbReference type="EMBL" id="GG662702">
    <property type="protein sequence ID" value="EAR95815.1"/>
    <property type="molecule type" value="Genomic_DNA"/>
</dbReference>
<dbReference type="PANTHER" id="PTHR12411">
    <property type="entry name" value="CYSTEINE PROTEASE FAMILY C1-RELATED"/>
    <property type="match status" value="1"/>
</dbReference>
<dbReference type="Proteomes" id="UP000009168">
    <property type="component" value="Unassembled WGS sequence"/>
</dbReference>
<dbReference type="PROSITE" id="PS00640">
    <property type="entry name" value="THIOL_PROTEASE_ASN"/>
    <property type="match status" value="1"/>
</dbReference>
<dbReference type="CDD" id="cd02248">
    <property type="entry name" value="Peptidase_C1A"/>
    <property type="match status" value="1"/>
</dbReference>
<evidence type="ECO:0000256" key="2">
    <source>
        <dbReference type="ARBA" id="ARBA00023145"/>
    </source>
</evidence>
<dbReference type="SMART" id="SM00848">
    <property type="entry name" value="Inhibitor_I29"/>
    <property type="match status" value="1"/>
</dbReference>
<dbReference type="InterPro" id="IPR000668">
    <property type="entry name" value="Peptidase_C1A_C"/>
</dbReference>
<dbReference type="PRINTS" id="PR00705">
    <property type="entry name" value="PAPAIN"/>
</dbReference>
<dbReference type="OrthoDB" id="292336at2759"/>
<dbReference type="SMART" id="SM00645">
    <property type="entry name" value="Pept_C1"/>
    <property type="match status" value="1"/>
</dbReference>
<name>Q23H32_TETTS</name>
<accession>Q23H32</accession>
<evidence type="ECO:0000313" key="6">
    <source>
        <dbReference type="EMBL" id="EAR95815.1"/>
    </source>
</evidence>
<dbReference type="Pfam" id="PF08246">
    <property type="entry name" value="Inhibitor_I29"/>
    <property type="match status" value="1"/>
</dbReference>
<dbReference type="FunFam" id="3.90.70.10:FF:000332">
    <property type="entry name" value="Cathepsin L1"/>
    <property type="match status" value="1"/>
</dbReference>
<dbReference type="InterPro" id="IPR039417">
    <property type="entry name" value="Peptidase_C1A_papain-like"/>
</dbReference>
<keyword evidence="6" id="KW-0378">Hydrolase</keyword>
<dbReference type="HOGENOM" id="CLU_012184_1_0_1"/>
<evidence type="ECO:0000256" key="1">
    <source>
        <dbReference type="ARBA" id="ARBA00008455"/>
    </source>
</evidence>
<reference evidence="7" key="1">
    <citation type="journal article" date="2006" name="PLoS Biol.">
        <title>Macronuclear genome sequence of the ciliate Tetrahymena thermophila, a model eukaryote.</title>
        <authorList>
            <person name="Eisen J.A."/>
            <person name="Coyne R.S."/>
            <person name="Wu M."/>
            <person name="Wu D."/>
            <person name="Thiagarajan M."/>
            <person name="Wortman J.R."/>
            <person name="Badger J.H."/>
            <person name="Ren Q."/>
            <person name="Amedeo P."/>
            <person name="Jones K.M."/>
            <person name="Tallon L.J."/>
            <person name="Delcher A.L."/>
            <person name="Salzberg S.L."/>
            <person name="Silva J.C."/>
            <person name="Haas B.J."/>
            <person name="Majoros W.H."/>
            <person name="Farzad M."/>
            <person name="Carlton J.M."/>
            <person name="Smith R.K. Jr."/>
            <person name="Garg J."/>
            <person name="Pearlman R.E."/>
            <person name="Karrer K.M."/>
            <person name="Sun L."/>
            <person name="Manning G."/>
            <person name="Elde N.C."/>
            <person name="Turkewitz A.P."/>
            <person name="Asai D.J."/>
            <person name="Wilkes D.E."/>
            <person name="Wang Y."/>
            <person name="Cai H."/>
            <person name="Collins K."/>
            <person name="Stewart B.A."/>
            <person name="Lee S.R."/>
            <person name="Wilamowska K."/>
            <person name="Weinberg Z."/>
            <person name="Ruzzo W.L."/>
            <person name="Wloga D."/>
            <person name="Gaertig J."/>
            <person name="Frankel J."/>
            <person name="Tsao C.-C."/>
            <person name="Gorovsky M.A."/>
            <person name="Keeling P.J."/>
            <person name="Waller R.F."/>
            <person name="Patron N.J."/>
            <person name="Cherry J.M."/>
            <person name="Stover N.A."/>
            <person name="Krieger C.J."/>
            <person name="del Toro C."/>
            <person name="Ryder H.F."/>
            <person name="Williamson S.C."/>
            <person name="Barbeau R.A."/>
            <person name="Hamilton E.P."/>
            <person name="Orias E."/>
        </authorList>
    </citation>
    <scope>NUCLEOTIDE SEQUENCE [LARGE SCALE GENOMIC DNA]</scope>
    <source>
        <strain evidence="7">SB210</strain>
    </source>
</reference>
<dbReference type="RefSeq" id="XP_001016060.1">
    <property type="nucleotide sequence ID" value="XM_001016060.1"/>
</dbReference>
<dbReference type="STRING" id="312017.Q23H32"/>
<evidence type="ECO:0000256" key="3">
    <source>
        <dbReference type="ARBA" id="ARBA00023157"/>
    </source>
</evidence>
<dbReference type="GO" id="GO:0008234">
    <property type="term" value="F:cysteine-type peptidase activity"/>
    <property type="evidence" value="ECO:0007669"/>
    <property type="project" value="InterPro"/>
</dbReference>
<dbReference type="GO" id="GO:0006508">
    <property type="term" value="P:proteolysis"/>
    <property type="evidence" value="ECO:0007669"/>
    <property type="project" value="UniProtKB-KW"/>
</dbReference>
<evidence type="ECO:0000313" key="7">
    <source>
        <dbReference type="Proteomes" id="UP000009168"/>
    </source>
</evidence>
<dbReference type="InterPro" id="IPR013128">
    <property type="entry name" value="Peptidase_C1A"/>
</dbReference>
<gene>
    <name evidence="6" type="ORF">TTHERM_00877100</name>
</gene>
<dbReference type="SUPFAM" id="SSF54001">
    <property type="entry name" value="Cysteine proteinases"/>
    <property type="match status" value="1"/>
</dbReference>
<dbReference type="InterPro" id="IPR025661">
    <property type="entry name" value="Pept_asp_AS"/>
</dbReference>
<keyword evidence="3" id="KW-1015">Disulfide bond</keyword>
<dbReference type="InParanoid" id="Q23H32"/>
<organism evidence="6 7">
    <name type="scientific">Tetrahymena thermophila (strain SB210)</name>
    <dbReference type="NCBI Taxonomy" id="312017"/>
    <lineage>
        <taxon>Eukaryota</taxon>
        <taxon>Sar</taxon>
        <taxon>Alveolata</taxon>
        <taxon>Ciliophora</taxon>
        <taxon>Intramacronucleata</taxon>
        <taxon>Oligohymenophorea</taxon>
        <taxon>Hymenostomatida</taxon>
        <taxon>Tetrahymenina</taxon>
        <taxon>Tetrahymenidae</taxon>
        <taxon>Tetrahymena</taxon>
    </lineage>
</organism>
<keyword evidence="2" id="KW-0865">Zymogen</keyword>
<dbReference type="InterPro" id="IPR038765">
    <property type="entry name" value="Papain-like_cys_pep_sf"/>
</dbReference>
<dbReference type="Pfam" id="PF00112">
    <property type="entry name" value="Peptidase_C1"/>
    <property type="match status" value="1"/>
</dbReference>
<evidence type="ECO:0000259" key="4">
    <source>
        <dbReference type="SMART" id="SM00645"/>
    </source>
</evidence>
<dbReference type="Gene3D" id="3.90.70.10">
    <property type="entry name" value="Cysteine proteinases"/>
    <property type="match status" value="1"/>
</dbReference>
<dbReference type="KEGG" id="tet:TTHERM_00877100"/>
<protein>
    <submittedName>
        <fullName evidence="6">Papain family cysteine protease</fullName>
    </submittedName>
</protein>
<dbReference type="PROSITE" id="PS00139">
    <property type="entry name" value="THIOL_PROTEASE_CYS"/>
    <property type="match status" value="1"/>
</dbReference>
<keyword evidence="7" id="KW-1185">Reference proteome</keyword>